<reference evidence="2 3" key="1">
    <citation type="journal article" date="2007" name="Appl. Environ. Microbiol.">
        <title>Genome sequence of the cellulolytic gliding bacterium Cytophaga hutchinsonii.</title>
        <authorList>
            <person name="Xie G."/>
            <person name="Bruce D.C."/>
            <person name="Challacombe J.F."/>
            <person name="Chertkov O."/>
            <person name="Detter J.C."/>
            <person name="Gilna P."/>
            <person name="Han C.S."/>
            <person name="Lucas S."/>
            <person name="Misra M."/>
            <person name="Myers G.L."/>
            <person name="Richardson P."/>
            <person name="Tapia R."/>
            <person name="Thayer N."/>
            <person name="Thompson L.S."/>
            <person name="Brettin T.S."/>
            <person name="Henrissat B."/>
            <person name="Wilson D.B."/>
            <person name="McBride M.J."/>
        </authorList>
    </citation>
    <scope>NUCLEOTIDE SEQUENCE [LARGE SCALE GENOMIC DNA]</scope>
    <source>
        <strain evidence="3">ATCC 33406 / DSM 1761 / CIP 103989 / NBRC 15051 / NCIMB 9469 / D465</strain>
    </source>
</reference>
<dbReference type="Proteomes" id="UP000001822">
    <property type="component" value="Chromosome"/>
</dbReference>
<dbReference type="Gene3D" id="1.20.120.450">
    <property type="entry name" value="dinb family like domain"/>
    <property type="match status" value="1"/>
</dbReference>
<proteinExistence type="predicted"/>
<protein>
    <recommendedName>
        <fullName evidence="1">DinB-like domain-containing protein</fullName>
    </recommendedName>
</protein>
<dbReference type="EMBL" id="CP000383">
    <property type="protein sequence ID" value="ABG59524.1"/>
    <property type="molecule type" value="Genomic_DNA"/>
</dbReference>
<evidence type="ECO:0000259" key="1">
    <source>
        <dbReference type="Pfam" id="PF12867"/>
    </source>
</evidence>
<dbReference type="KEGG" id="chu:CHU_2261"/>
<evidence type="ECO:0000313" key="2">
    <source>
        <dbReference type="EMBL" id="ABG59524.1"/>
    </source>
</evidence>
<dbReference type="InterPro" id="IPR024775">
    <property type="entry name" value="DinB-like"/>
</dbReference>
<name>A0A6N4ST88_CYTH3</name>
<dbReference type="SUPFAM" id="SSF109854">
    <property type="entry name" value="DinB/YfiT-like putative metalloenzymes"/>
    <property type="match status" value="1"/>
</dbReference>
<dbReference type="Pfam" id="PF12867">
    <property type="entry name" value="DinB_2"/>
    <property type="match status" value="1"/>
</dbReference>
<feature type="domain" description="DinB-like" evidence="1">
    <location>
        <begin position="40"/>
        <end position="200"/>
    </location>
</feature>
<accession>A0A6N4ST88</accession>
<sequence>MCSSLSVLRCICLIKFIHAMPEFMKPIHSVILIQNLQARIETCAEMAVNVFQNLNTASLLCPSNTGGWSIVQCLDHLNSYGDYYLPHIQKAFDTHMPGKPAEDVKSSWLGNYFTQLMLPDSGKKYKAFKKHIPKPRLDSAAVVATFIEQQEILLTYLEKAKKYDMNTIRISISIAPFIKLKLGDVFQFLVAHTERHVQQAQRNVPIYE</sequence>
<evidence type="ECO:0000313" key="3">
    <source>
        <dbReference type="Proteomes" id="UP000001822"/>
    </source>
</evidence>
<organism evidence="2 3">
    <name type="scientific">Cytophaga hutchinsonii (strain ATCC 33406 / DSM 1761 / CIP 103989 / NBRC 15051 / NCIMB 9469 / D465)</name>
    <dbReference type="NCBI Taxonomy" id="269798"/>
    <lineage>
        <taxon>Bacteria</taxon>
        <taxon>Pseudomonadati</taxon>
        <taxon>Bacteroidota</taxon>
        <taxon>Cytophagia</taxon>
        <taxon>Cytophagales</taxon>
        <taxon>Cytophagaceae</taxon>
        <taxon>Cytophaga</taxon>
    </lineage>
</organism>
<gene>
    <name evidence="2" type="ordered locus">CHU_2261</name>
</gene>
<dbReference type="InterPro" id="IPR034660">
    <property type="entry name" value="DinB/YfiT-like"/>
</dbReference>
<keyword evidence="3" id="KW-1185">Reference proteome</keyword>
<dbReference type="AlphaFoldDB" id="A0A6N4ST88"/>